<reference evidence="1 2" key="1">
    <citation type="submission" date="2018-06" db="EMBL/GenBank/DDBJ databases">
        <title>Genomic Encyclopedia of Archaeal and Bacterial Type Strains, Phase II (KMG-II): from individual species to whole genera.</title>
        <authorList>
            <person name="Goeker M."/>
        </authorList>
    </citation>
    <scope>NUCLEOTIDE SEQUENCE [LARGE SCALE GENOMIC DNA]</scope>
    <source>
        <strain evidence="1 2">DSM 19830</strain>
    </source>
</reference>
<dbReference type="Proteomes" id="UP000248882">
    <property type="component" value="Unassembled WGS sequence"/>
</dbReference>
<comment type="caution">
    <text evidence="1">The sequence shown here is derived from an EMBL/GenBank/DDBJ whole genome shotgun (WGS) entry which is preliminary data.</text>
</comment>
<gene>
    <name evidence="1" type="ORF">LV85_02360</name>
</gene>
<sequence length="45" mass="5248">MKNLKLIAPLDIFTKQVDDILCNDEIELNNRNINSEDDLKTLLFN</sequence>
<name>A0A2W7QW59_9BACT</name>
<keyword evidence="2" id="KW-1185">Reference proteome</keyword>
<organism evidence="1 2">
    <name type="scientific">Algoriphagus chordae</name>
    <dbReference type="NCBI Taxonomy" id="237019"/>
    <lineage>
        <taxon>Bacteria</taxon>
        <taxon>Pseudomonadati</taxon>
        <taxon>Bacteroidota</taxon>
        <taxon>Cytophagia</taxon>
        <taxon>Cytophagales</taxon>
        <taxon>Cyclobacteriaceae</taxon>
        <taxon>Algoriphagus</taxon>
    </lineage>
</organism>
<proteinExistence type="predicted"/>
<dbReference type="AlphaFoldDB" id="A0A2W7QW59"/>
<dbReference type="EMBL" id="QKZT01000009">
    <property type="protein sequence ID" value="PZX51416.1"/>
    <property type="molecule type" value="Genomic_DNA"/>
</dbReference>
<evidence type="ECO:0000313" key="2">
    <source>
        <dbReference type="Proteomes" id="UP000248882"/>
    </source>
</evidence>
<accession>A0A2W7QW59</accession>
<protein>
    <submittedName>
        <fullName evidence="1">Uncharacterized protein</fullName>
    </submittedName>
</protein>
<evidence type="ECO:0000313" key="1">
    <source>
        <dbReference type="EMBL" id="PZX51416.1"/>
    </source>
</evidence>